<evidence type="ECO:0000256" key="2">
    <source>
        <dbReference type="SAM" id="MobiDB-lite"/>
    </source>
</evidence>
<evidence type="ECO:0000256" key="1">
    <source>
        <dbReference type="SAM" id="Coils"/>
    </source>
</evidence>
<dbReference type="EMBL" id="BQXS01011429">
    <property type="protein sequence ID" value="GKT37244.1"/>
    <property type="molecule type" value="Genomic_DNA"/>
</dbReference>
<keyword evidence="4" id="KW-1185">Reference proteome</keyword>
<dbReference type="PANTHER" id="PTHR40515:SF1">
    <property type="entry name" value="CILIA- AND FLAGELLA-ASSOCIATED PROTEIN 157"/>
    <property type="match status" value="1"/>
</dbReference>
<accession>A0ABQ5L0C4</accession>
<proteinExistence type="predicted"/>
<dbReference type="PANTHER" id="PTHR40515">
    <property type="entry name" value="CILIA- AND FLAGELLA-ASSOCIATED PROTEIN 157"/>
    <property type="match status" value="1"/>
</dbReference>
<name>A0ABQ5L0C4_9EUKA</name>
<evidence type="ECO:0000313" key="4">
    <source>
        <dbReference type="Proteomes" id="UP001057375"/>
    </source>
</evidence>
<dbReference type="Proteomes" id="UP001057375">
    <property type="component" value="Unassembled WGS sequence"/>
</dbReference>
<sequence length="440" mass="50542">MNHSKSLSLTAASSTVSAVASSMLGTRNYDVHKDYEALLREREASFVRTERKLMKRVKDLEAKVAEYERSRRDPTDPAMGPIRDLHTEVMSKIRVMRDKTRRLLKDKERSLTVHFTSQLSEVEDALHRELNKEPEEELRRVIIELREKIEESDWLRQECFRLHSVHDEAIAEVTREKDRRIGAEEEIERLQVEVKRLKSENARLNASLEIEASQTIDPSPFGDESTVETPLSARAKGRTSRGTPPRTPDKDGIGLKPGSKFRTKSPSTLPNLFSSTHGTRSPSIRSHPLTADPMKAESRALNVQVMTLKKSLDSYRNELGKARQAHLRVVRQRSELEMFLRQCIGDVNDEIRRVQRFESKISVILDENDEDEEDLDLKRMGRDERAMVLERLFQKRKVLKLLQSATFPSAHDSVFSSLGVSPAALFKRTKIETTLDEEFE</sequence>
<comment type="caution">
    <text evidence="3">The sequence shown here is derived from an EMBL/GenBank/DDBJ whole genome shotgun (WGS) entry which is preliminary data.</text>
</comment>
<feature type="compositionally biased region" description="Polar residues" evidence="2">
    <location>
        <begin position="264"/>
        <end position="284"/>
    </location>
</feature>
<feature type="region of interest" description="Disordered" evidence="2">
    <location>
        <begin position="215"/>
        <end position="291"/>
    </location>
</feature>
<gene>
    <name evidence="3" type="ORF">ADUPG1_010070</name>
</gene>
<reference evidence="3" key="1">
    <citation type="submission" date="2022-03" db="EMBL/GenBank/DDBJ databases">
        <title>Draft genome sequence of Aduncisulcus paluster, a free-living microaerophilic Fornicata.</title>
        <authorList>
            <person name="Yuyama I."/>
            <person name="Kume K."/>
            <person name="Tamura T."/>
            <person name="Inagaki Y."/>
            <person name="Hashimoto T."/>
        </authorList>
    </citation>
    <scope>NUCLEOTIDE SEQUENCE</scope>
    <source>
        <strain evidence="3">NY0171</strain>
    </source>
</reference>
<protein>
    <submittedName>
        <fullName evidence="3">Uncharacterized protein</fullName>
    </submittedName>
</protein>
<feature type="coiled-coil region" evidence="1">
    <location>
        <begin position="173"/>
        <end position="214"/>
    </location>
</feature>
<organism evidence="3 4">
    <name type="scientific">Aduncisulcus paluster</name>
    <dbReference type="NCBI Taxonomy" id="2918883"/>
    <lineage>
        <taxon>Eukaryota</taxon>
        <taxon>Metamonada</taxon>
        <taxon>Carpediemonas-like organisms</taxon>
        <taxon>Aduncisulcus</taxon>
    </lineage>
</organism>
<evidence type="ECO:0000313" key="3">
    <source>
        <dbReference type="EMBL" id="GKT37244.1"/>
    </source>
</evidence>
<keyword evidence="1" id="KW-0175">Coiled coil</keyword>